<dbReference type="PROSITE" id="PS50994">
    <property type="entry name" value="INTEGRASE"/>
    <property type="match status" value="1"/>
</dbReference>
<feature type="domain" description="Chromo" evidence="1">
    <location>
        <begin position="346"/>
        <end position="384"/>
    </location>
</feature>
<keyword evidence="4" id="KW-1185">Reference proteome</keyword>
<dbReference type="PANTHER" id="PTHR46585:SF1">
    <property type="entry name" value="CHROMO DOMAIN-CONTAINING PROTEIN"/>
    <property type="match status" value="1"/>
</dbReference>
<dbReference type="Pfam" id="PF00665">
    <property type="entry name" value="rve"/>
    <property type="match status" value="1"/>
</dbReference>
<dbReference type="Pfam" id="PF00385">
    <property type="entry name" value="Chromo"/>
    <property type="match status" value="1"/>
</dbReference>
<organism evidence="3 4">
    <name type="scientific">Stichopus japonicus</name>
    <name type="common">Sea cucumber</name>
    <dbReference type="NCBI Taxonomy" id="307972"/>
    <lineage>
        <taxon>Eukaryota</taxon>
        <taxon>Metazoa</taxon>
        <taxon>Echinodermata</taxon>
        <taxon>Eleutherozoa</taxon>
        <taxon>Echinozoa</taxon>
        <taxon>Holothuroidea</taxon>
        <taxon>Aspidochirotacea</taxon>
        <taxon>Aspidochirotida</taxon>
        <taxon>Stichopodidae</taxon>
        <taxon>Apostichopus</taxon>
    </lineage>
</organism>
<dbReference type="InterPro" id="IPR012337">
    <property type="entry name" value="RNaseH-like_sf"/>
</dbReference>
<dbReference type="InterPro" id="IPR023780">
    <property type="entry name" value="Chromo_domain"/>
</dbReference>
<dbReference type="Gene3D" id="2.40.50.40">
    <property type="match status" value="1"/>
</dbReference>
<reference evidence="3 4" key="1">
    <citation type="journal article" date="2017" name="PLoS Biol.">
        <title>The sea cucumber genome provides insights into morphological evolution and visceral regeneration.</title>
        <authorList>
            <person name="Zhang X."/>
            <person name="Sun L."/>
            <person name="Yuan J."/>
            <person name="Sun Y."/>
            <person name="Gao Y."/>
            <person name="Zhang L."/>
            <person name="Li S."/>
            <person name="Dai H."/>
            <person name="Hamel J.F."/>
            <person name="Liu C."/>
            <person name="Yu Y."/>
            <person name="Liu S."/>
            <person name="Lin W."/>
            <person name="Guo K."/>
            <person name="Jin S."/>
            <person name="Xu P."/>
            <person name="Storey K.B."/>
            <person name="Huan P."/>
            <person name="Zhang T."/>
            <person name="Zhou Y."/>
            <person name="Zhang J."/>
            <person name="Lin C."/>
            <person name="Li X."/>
            <person name="Xing L."/>
            <person name="Huo D."/>
            <person name="Sun M."/>
            <person name="Wang L."/>
            <person name="Mercier A."/>
            <person name="Li F."/>
            <person name="Yang H."/>
            <person name="Xiang J."/>
        </authorList>
    </citation>
    <scope>NUCLEOTIDE SEQUENCE [LARGE SCALE GENOMIC DNA]</scope>
    <source>
        <strain evidence="3">Shaxun</strain>
        <tissue evidence="3">Muscle</tissue>
    </source>
</reference>
<feature type="domain" description="Integrase catalytic" evidence="2">
    <location>
        <begin position="93"/>
        <end position="254"/>
    </location>
</feature>
<dbReference type="InterPro" id="IPR016197">
    <property type="entry name" value="Chromo-like_dom_sf"/>
</dbReference>
<dbReference type="SMART" id="SM00298">
    <property type="entry name" value="CHROMO"/>
    <property type="match status" value="1"/>
</dbReference>
<accession>A0A2G8KP75</accession>
<proteinExistence type="predicted"/>
<dbReference type="GO" id="GO:0003676">
    <property type="term" value="F:nucleic acid binding"/>
    <property type="evidence" value="ECO:0007669"/>
    <property type="project" value="InterPro"/>
</dbReference>
<dbReference type="SUPFAM" id="SSF54160">
    <property type="entry name" value="Chromo domain-like"/>
    <property type="match status" value="1"/>
</dbReference>
<dbReference type="GO" id="GO:0015074">
    <property type="term" value="P:DNA integration"/>
    <property type="evidence" value="ECO:0007669"/>
    <property type="project" value="InterPro"/>
</dbReference>
<gene>
    <name evidence="3" type="ORF">BSL78_13315</name>
</gene>
<evidence type="ECO:0000259" key="2">
    <source>
        <dbReference type="PROSITE" id="PS50994"/>
    </source>
</evidence>
<evidence type="ECO:0000259" key="1">
    <source>
        <dbReference type="PROSITE" id="PS50013"/>
    </source>
</evidence>
<dbReference type="CDD" id="cd00024">
    <property type="entry name" value="CD_CSD"/>
    <property type="match status" value="1"/>
</dbReference>
<dbReference type="InterPro" id="IPR000953">
    <property type="entry name" value="Chromo/chromo_shadow_dom"/>
</dbReference>
<name>A0A2G8KP75_STIJA</name>
<dbReference type="AlphaFoldDB" id="A0A2G8KP75"/>
<dbReference type="Proteomes" id="UP000230750">
    <property type="component" value="Unassembled WGS sequence"/>
</dbReference>
<evidence type="ECO:0000313" key="4">
    <source>
        <dbReference type="Proteomes" id="UP000230750"/>
    </source>
</evidence>
<evidence type="ECO:0000313" key="3">
    <source>
        <dbReference type="EMBL" id="PIK49813.1"/>
    </source>
</evidence>
<sequence>MISRRVYHSLSAPLITKNLVPPPTMDANHEDYLHKIYYDPRHPASYGGVNKLYSEVKKEGVHQLTRKAILDWMKKQNTYTLHKSSRRLFSRNRVLVSAMDHQWEMDLVDLSSLSRYNRGFKFLLTCIDVLSKHAWVVPIKNKSGPTVLNAIKTMFSSGRTPLQIHTDRGGEFLNKNVQRFLKDKNIHYFTTNNETKASVVERFNRTLKSRMWKDFTYRNSLKYIDVLPKLVKGYNRAYHRSIKMRPIDVSKENEGRVWQTLYPSIARKPNDNFKFNLQERVRIAKSKLKFEKGYLPNWSEEVFTVVKRKPKPIPVYKLQDWDGEAIEGNFYEHELQSVHVDESALFRVEKVLKKRKRGGRTEYLVKWQGYPAKFNSWVKDVDKI</sequence>
<dbReference type="SUPFAM" id="SSF53098">
    <property type="entry name" value="Ribonuclease H-like"/>
    <property type="match status" value="1"/>
</dbReference>
<dbReference type="PROSITE" id="PS50013">
    <property type="entry name" value="CHROMO_2"/>
    <property type="match status" value="1"/>
</dbReference>
<dbReference type="OrthoDB" id="6408700at2759"/>
<dbReference type="Gene3D" id="3.30.420.10">
    <property type="entry name" value="Ribonuclease H-like superfamily/Ribonuclease H"/>
    <property type="match status" value="1"/>
</dbReference>
<dbReference type="InterPro" id="IPR001584">
    <property type="entry name" value="Integrase_cat-core"/>
</dbReference>
<evidence type="ECO:0008006" key="5">
    <source>
        <dbReference type="Google" id="ProtNLM"/>
    </source>
</evidence>
<dbReference type="InterPro" id="IPR036397">
    <property type="entry name" value="RNaseH_sf"/>
</dbReference>
<dbReference type="PANTHER" id="PTHR46585">
    <property type="entry name" value="INTEGRASE CORE DOMAIN CONTAINING PROTEIN"/>
    <property type="match status" value="1"/>
</dbReference>
<comment type="caution">
    <text evidence="3">The sequence shown here is derived from an EMBL/GenBank/DDBJ whole genome shotgun (WGS) entry which is preliminary data.</text>
</comment>
<protein>
    <recommendedName>
        <fullName evidence="5">Integrase catalytic domain-containing protein</fullName>
    </recommendedName>
</protein>
<dbReference type="EMBL" id="MRZV01000446">
    <property type="protein sequence ID" value="PIK49813.1"/>
    <property type="molecule type" value="Genomic_DNA"/>
</dbReference>